<reference evidence="6 7" key="1">
    <citation type="submission" date="2021-04" db="EMBL/GenBank/DDBJ databases">
        <title>Whole genome analysis of root endophytic bacterium Microbacterium paraoxydans ku-mp colonizing RP-bio226 rice variety.</title>
        <authorList>
            <person name="Ulaganathan K."/>
            <person name="Latha B."/>
        </authorList>
    </citation>
    <scope>NUCLEOTIDE SEQUENCE [LARGE SCALE GENOMIC DNA]</scope>
    <source>
        <strain evidence="7">ku-mp</strain>
    </source>
</reference>
<evidence type="ECO:0000259" key="5">
    <source>
        <dbReference type="PROSITE" id="PS51078"/>
    </source>
</evidence>
<keyword evidence="7" id="KW-1185">Reference proteome</keyword>
<dbReference type="PANTHER" id="PTHR30136:SF24">
    <property type="entry name" value="HTH-TYPE TRANSCRIPTIONAL REPRESSOR ALLR"/>
    <property type="match status" value="1"/>
</dbReference>
<dbReference type="InterPro" id="IPR036388">
    <property type="entry name" value="WH-like_DNA-bd_sf"/>
</dbReference>
<evidence type="ECO:0000313" key="7">
    <source>
        <dbReference type="Proteomes" id="UP000678243"/>
    </source>
</evidence>
<dbReference type="InterPro" id="IPR029016">
    <property type="entry name" value="GAF-like_dom_sf"/>
</dbReference>
<dbReference type="PROSITE" id="PS51077">
    <property type="entry name" value="HTH_ICLR"/>
    <property type="match status" value="1"/>
</dbReference>
<gene>
    <name evidence="6" type="ORF">KE274_06240</name>
</gene>
<evidence type="ECO:0000259" key="4">
    <source>
        <dbReference type="PROSITE" id="PS51077"/>
    </source>
</evidence>
<dbReference type="SUPFAM" id="SSF46785">
    <property type="entry name" value="Winged helix' DNA-binding domain"/>
    <property type="match status" value="1"/>
</dbReference>
<organism evidence="6 7">
    <name type="scientific">Microbacterium paraoxydans</name>
    <dbReference type="NCBI Taxonomy" id="199592"/>
    <lineage>
        <taxon>Bacteria</taxon>
        <taxon>Bacillati</taxon>
        <taxon>Actinomycetota</taxon>
        <taxon>Actinomycetes</taxon>
        <taxon>Micrococcales</taxon>
        <taxon>Microbacteriaceae</taxon>
        <taxon>Microbacterium</taxon>
    </lineage>
</organism>
<dbReference type="InterPro" id="IPR036390">
    <property type="entry name" value="WH_DNA-bd_sf"/>
</dbReference>
<keyword evidence="2" id="KW-0238">DNA-binding</keyword>
<dbReference type="PANTHER" id="PTHR30136">
    <property type="entry name" value="HELIX-TURN-HELIX TRANSCRIPTIONAL REGULATOR, ICLR FAMILY"/>
    <property type="match status" value="1"/>
</dbReference>
<dbReference type="RefSeq" id="WP_211541926.1">
    <property type="nucleotide sequence ID" value="NZ_JAGTUK010000002.1"/>
</dbReference>
<evidence type="ECO:0000256" key="1">
    <source>
        <dbReference type="ARBA" id="ARBA00023015"/>
    </source>
</evidence>
<dbReference type="InterPro" id="IPR050707">
    <property type="entry name" value="HTH_MetabolicPath_Reg"/>
</dbReference>
<protein>
    <submittedName>
        <fullName evidence="6">IclR family transcriptional regulator</fullName>
    </submittedName>
</protein>
<dbReference type="EMBL" id="JAGTUK010000002">
    <property type="protein sequence ID" value="MBS0023704.1"/>
    <property type="molecule type" value="Genomic_DNA"/>
</dbReference>
<name>A0ABS5IL71_9MICO</name>
<dbReference type="InterPro" id="IPR014757">
    <property type="entry name" value="Tscrpt_reg_IclR_C"/>
</dbReference>
<dbReference type="Gene3D" id="3.30.450.40">
    <property type="match status" value="1"/>
</dbReference>
<keyword evidence="1" id="KW-0805">Transcription regulation</keyword>
<feature type="domain" description="IclR-ED" evidence="5">
    <location>
        <begin position="73"/>
        <end position="257"/>
    </location>
</feature>
<accession>A0ABS5IL71</accession>
<dbReference type="Gene3D" id="1.10.10.10">
    <property type="entry name" value="Winged helix-like DNA-binding domain superfamily/Winged helix DNA-binding domain"/>
    <property type="match status" value="1"/>
</dbReference>
<proteinExistence type="predicted"/>
<dbReference type="Pfam" id="PF01614">
    <property type="entry name" value="IclR_C"/>
    <property type="match status" value="1"/>
</dbReference>
<dbReference type="Proteomes" id="UP000678243">
    <property type="component" value="Unassembled WGS sequence"/>
</dbReference>
<dbReference type="SUPFAM" id="SSF55781">
    <property type="entry name" value="GAF domain-like"/>
    <property type="match status" value="1"/>
</dbReference>
<comment type="caution">
    <text evidence="6">The sequence shown here is derived from an EMBL/GenBank/DDBJ whole genome shotgun (WGS) entry which is preliminary data.</text>
</comment>
<feature type="domain" description="HTH iclR-type" evidence="4">
    <location>
        <begin position="11"/>
        <end position="72"/>
    </location>
</feature>
<keyword evidence="3" id="KW-0804">Transcription</keyword>
<dbReference type="Pfam" id="PF09339">
    <property type="entry name" value="HTH_IclR"/>
    <property type="match status" value="1"/>
</dbReference>
<dbReference type="PROSITE" id="PS51078">
    <property type="entry name" value="ICLR_ED"/>
    <property type="match status" value="1"/>
</dbReference>
<dbReference type="SMART" id="SM00346">
    <property type="entry name" value="HTH_ICLR"/>
    <property type="match status" value="1"/>
</dbReference>
<evidence type="ECO:0000256" key="3">
    <source>
        <dbReference type="ARBA" id="ARBA00023163"/>
    </source>
</evidence>
<dbReference type="InterPro" id="IPR005471">
    <property type="entry name" value="Tscrpt_reg_IclR_N"/>
</dbReference>
<sequence length="265" mass="28759">MTDVDQAPSAVKSAGRALEIIEHLAASGSQTFPELLAALGLPRSSTHGLLRTLLAAGWIELDPDSKRYSLGLKAWQIGQRYDGHRLLLDAGPPLMQALTDETGETVQMARLDGVENVYIAISPSPNPMRLASNVGMRLHAHATGIGKALLSTLDDDDIARRLHQVAIPRLTARTITDPDDILSVIAKGRDVGFHVDDEEFIDGCRCVAMPITWPEETGVAAALSVTMPTSRTDERWPHSVVEPLRRTVLRLRGEMGLPGVGLDRE</sequence>
<evidence type="ECO:0000256" key="2">
    <source>
        <dbReference type="ARBA" id="ARBA00023125"/>
    </source>
</evidence>
<evidence type="ECO:0000313" key="6">
    <source>
        <dbReference type="EMBL" id="MBS0023704.1"/>
    </source>
</evidence>